<feature type="non-terminal residue" evidence="1">
    <location>
        <position position="1"/>
    </location>
</feature>
<evidence type="ECO:0000313" key="1">
    <source>
        <dbReference type="EMBL" id="GAF76221.1"/>
    </source>
</evidence>
<dbReference type="EMBL" id="BARS01004313">
    <property type="protein sequence ID" value="GAF76221.1"/>
    <property type="molecule type" value="Genomic_DNA"/>
</dbReference>
<comment type="caution">
    <text evidence="1">The sequence shown here is derived from an EMBL/GenBank/DDBJ whole genome shotgun (WGS) entry which is preliminary data.</text>
</comment>
<organism evidence="1">
    <name type="scientific">marine sediment metagenome</name>
    <dbReference type="NCBI Taxonomy" id="412755"/>
    <lineage>
        <taxon>unclassified sequences</taxon>
        <taxon>metagenomes</taxon>
        <taxon>ecological metagenomes</taxon>
    </lineage>
</organism>
<reference evidence="1" key="1">
    <citation type="journal article" date="2014" name="Front. Microbiol.">
        <title>High frequency of phylogenetically diverse reductive dehalogenase-homologous genes in deep subseafloor sedimentary metagenomes.</title>
        <authorList>
            <person name="Kawai M."/>
            <person name="Futagami T."/>
            <person name="Toyoda A."/>
            <person name="Takaki Y."/>
            <person name="Nishi S."/>
            <person name="Hori S."/>
            <person name="Arai W."/>
            <person name="Tsubouchi T."/>
            <person name="Morono Y."/>
            <person name="Uchiyama I."/>
            <person name="Ito T."/>
            <person name="Fujiyama A."/>
            <person name="Inagaki F."/>
            <person name="Takami H."/>
        </authorList>
    </citation>
    <scope>NUCLEOTIDE SEQUENCE</scope>
    <source>
        <strain evidence="1">Expedition CK06-06</strain>
    </source>
</reference>
<dbReference type="AlphaFoldDB" id="X0SM47"/>
<protein>
    <submittedName>
        <fullName evidence="1">Uncharacterized protein</fullName>
    </submittedName>
</protein>
<sequence length="31" mass="3680">GRRKKWQDGEMQSVYVPLDQEFVKHIIDGGY</sequence>
<accession>X0SM47</accession>
<name>X0SM47_9ZZZZ</name>
<gene>
    <name evidence="1" type="ORF">S01H1_08402</name>
</gene>
<proteinExistence type="predicted"/>